<feature type="signal peptide" evidence="1">
    <location>
        <begin position="1"/>
        <end position="24"/>
    </location>
</feature>
<feature type="domain" description="ShKT" evidence="2">
    <location>
        <begin position="170"/>
        <end position="206"/>
    </location>
</feature>
<dbReference type="WBParaSite" id="GPLIN_000165100">
    <property type="protein sequence ID" value="GPLIN_000165100"/>
    <property type="gene ID" value="GPLIN_000165100"/>
</dbReference>
<keyword evidence="3" id="KW-1185">Reference proteome</keyword>
<dbReference type="SMART" id="SM00254">
    <property type="entry name" value="ShKT"/>
    <property type="match status" value="2"/>
</dbReference>
<reference evidence="3" key="1">
    <citation type="submission" date="2013-12" db="EMBL/GenBank/DDBJ databases">
        <authorList>
            <person name="Aslett M."/>
        </authorList>
    </citation>
    <scope>NUCLEOTIDE SEQUENCE [LARGE SCALE GENOMIC DNA]</scope>
    <source>
        <strain evidence="3">Lindley</strain>
    </source>
</reference>
<organism evidence="3 4">
    <name type="scientific">Globodera pallida</name>
    <name type="common">Potato cyst nematode worm</name>
    <name type="synonym">Heterodera pallida</name>
    <dbReference type="NCBI Taxonomy" id="36090"/>
    <lineage>
        <taxon>Eukaryota</taxon>
        <taxon>Metazoa</taxon>
        <taxon>Ecdysozoa</taxon>
        <taxon>Nematoda</taxon>
        <taxon>Chromadorea</taxon>
        <taxon>Rhabditida</taxon>
        <taxon>Tylenchina</taxon>
        <taxon>Tylenchomorpha</taxon>
        <taxon>Tylenchoidea</taxon>
        <taxon>Heteroderidae</taxon>
        <taxon>Heteroderinae</taxon>
        <taxon>Globodera</taxon>
    </lineage>
</organism>
<protein>
    <submittedName>
        <fullName evidence="4">ShKT domain-containing protein</fullName>
    </submittedName>
</protein>
<keyword evidence="1" id="KW-0732">Signal</keyword>
<dbReference type="PANTHER" id="PTHR21724:SF109">
    <property type="entry name" value="SHKT DOMAIN-CONTAINING PROTEIN"/>
    <property type="match status" value="1"/>
</dbReference>
<dbReference type="Proteomes" id="UP000050741">
    <property type="component" value="Unassembled WGS sequence"/>
</dbReference>
<dbReference type="PANTHER" id="PTHR21724">
    <property type="entry name" value="SHKT DOMAIN-CONTAINING PROTEIN"/>
    <property type="match status" value="1"/>
</dbReference>
<dbReference type="Gene3D" id="1.10.10.1940">
    <property type="match status" value="2"/>
</dbReference>
<name>A0A183BM16_GLOPA</name>
<accession>A0A183BM16</accession>
<reference evidence="4" key="3">
    <citation type="submission" date="2016-06" db="UniProtKB">
        <authorList>
            <consortium name="WormBaseParasite"/>
        </authorList>
    </citation>
    <scope>IDENTIFICATION</scope>
</reference>
<proteinExistence type="predicted"/>
<evidence type="ECO:0000313" key="4">
    <source>
        <dbReference type="WBParaSite" id="GPLIN_000165100"/>
    </source>
</evidence>
<sequence length="253" mass="28120">MNFKLLSTLFFALSIAIFASQIDAASDRDTLDGWIREAAKLGLGPAETGALSALKDILESVSSDSKRILGMTANDRQGMNGADEAVLRRLVTINGGVKSPKVRTLRELPKITLRAKMKLWLNGYDKETEEAEEDQDNAKRRVKMAYPLCALAVSVSAMEIHIYQTISADECKDEAPNCRENIFLCKNRFYVTLMHDLCKKTCAVCMRKNDAANCEDRNTADCHLWGHSFCANAAYSKGMKMRQCAKFCGLCPD</sequence>
<evidence type="ECO:0000313" key="3">
    <source>
        <dbReference type="Proteomes" id="UP000050741"/>
    </source>
</evidence>
<evidence type="ECO:0000256" key="1">
    <source>
        <dbReference type="SAM" id="SignalP"/>
    </source>
</evidence>
<dbReference type="InterPro" id="IPR003582">
    <property type="entry name" value="ShKT_dom"/>
</dbReference>
<dbReference type="Pfam" id="PF01549">
    <property type="entry name" value="ShK"/>
    <property type="match status" value="2"/>
</dbReference>
<evidence type="ECO:0000259" key="2">
    <source>
        <dbReference type="SMART" id="SM00254"/>
    </source>
</evidence>
<feature type="domain" description="ShKT" evidence="2">
    <location>
        <begin position="213"/>
        <end position="252"/>
    </location>
</feature>
<dbReference type="AlphaFoldDB" id="A0A183BM16"/>
<feature type="chain" id="PRO_5008146313" evidence="1">
    <location>
        <begin position="25"/>
        <end position="253"/>
    </location>
</feature>
<reference evidence="3" key="2">
    <citation type="submission" date="2014-05" db="EMBL/GenBank/DDBJ databases">
        <title>The genome and life-stage specific transcriptomes of Globodera pallida elucidate key aspects of plant parasitism by a cyst nematode.</title>
        <authorList>
            <person name="Cotton J.A."/>
            <person name="Lilley C.J."/>
            <person name="Jones L.M."/>
            <person name="Kikuchi T."/>
            <person name="Reid A.J."/>
            <person name="Thorpe P."/>
            <person name="Tsai I.J."/>
            <person name="Beasley H."/>
            <person name="Blok V."/>
            <person name="Cock P.J.A."/>
            <person name="Van den Akker S.E."/>
            <person name="Holroyd N."/>
            <person name="Hunt M."/>
            <person name="Mantelin S."/>
            <person name="Naghra H."/>
            <person name="Pain A."/>
            <person name="Palomares-Rius J.E."/>
            <person name="Zarowiecki M."/>
            <person name="Berriman M."/>
            <person name="Jones J.T."/>
            <person name="Urwin P.E."/>
        </authorList>
    </citation>
    <scope>NUCLEOTIDE SEQUENCE [LARGE SCALE GENOMIC DNA]</scope>
    <source>
        <strain evidence="3">Lindley</strain>
    </source>
</reference>